<organism evidence="1 2">
    <name type="scientific">Pseudomicrostroma glucosiphilum</name>
    <dbReference type="NCBI Taxonomy" id="1684307"/>
    <lineage>
        <taxon>Eukaryota</taxon>
        <taxon>Fungi</taxon>
        <taxon>Dikarya</taxon>
        <taxon>Basidiomycota</taxon>
        <taxon>Ustilaginomycotina</taxon>
        <taxon>Exobasidiomycetes</taxon>
        <taxon>Microstromatales</taxon>
        <taxon>Microstromatales incertae sedis</taxon>
        <taxon>Pseudomicrostroma</taxon>
    </lineage>
</organism>
<keyword evidence="2" id="KW-1185">Reference proteome</keyword>
<accession>A0A316UFW3</accession>
<evidence type="ECO:0000313" key="2">
    <source>
        <dbReference type="Proteomes" id="UP000245942"/>
    </source>
</evidence>
<dbReference type="RefSeq" id="XP_025351280.1">
    <property type="nucleotide sequence ID" value="XM_025489711.1"/>
</dbReference>
<dbReference type="GeneID" id="37011445"/>
<dbReference type="EMBL" id="KZ819321">
    <property type="protein sequence ID" value="PWN24120.1"/>
    <property type="molecule type" value="Genomic_DNA"/>
</dbReference>
<evidence type="ECO:0000313" key="1">
    <source>
        <dbReference type="EMBL" id="PWN24120.1"/>
    </source>
</evidence>
<reference evidence="1 2" key="1">
    <citation type="journal article" date="2018" name="Mol. Biol. Evol.">
        <title>Broad Genomic Sampling Reveals a Smut Pathogenic Ancestry of the Fungal Clade Ustilaginomycotina.</title>
        <authorList>
            <person name="Kijpornyongpan T."/>
            <person name="Mondo S.J."/>
            <person name="Barry K."/>
            <person name="Sandor L."/>
            <person name="Lee J."/>
            <person name="Lipzen A."/>
            <person name="Pangilinan J."/>
            <person name="LaButti K."/>
            <person name="Hainaut M."/>
            <person name="Henrissat B."/>
            <person name="Grigoriev I.V."/>
            <person name="Spatafora J.W."/>
            <person name="Aime M.C."/>
        </authorList>
    </citation>
    <scope>NUCLEOTIDE SEQUENCE [LARGE SCALE GENOMIC DNA]</scope>
    <source>
        <strain evidence="1 2">MCA 4718</strain>
    </source>
</reference>
<dbReference type="AlphaFoldDB" id="A0A316UFW3"/>
<proteinExistence type="predicted"/>
<protein>
    <submittedName>
        <fullName evidence="1">Uncharacterized protein</fullName>
    </submittedName>
</protein>
<dbReference type="Proteomes" id="UP000245942">
    <property type="component" value="Unassembled WGS sequence"/>
</dbReference>
<name>A0A316UFW3_9BASI</name>
<sequence>MDIDAAIKSAHDGASQRGAYAIYVLRMPHLDFELTWSVHLDSTSLTAVVDSDGFLHRVRPGTRRQRDGTVEESTNERVVTSWWERELAHDYDEEMHPSQKILVFDFGQLARETHAAGAQTPDNQRGKSKTLCYPSGLTLAALQRSGHMLMRPFREKGCFDEGSTPDSEDAMRNWEGIDDDVWVPRSVACQCVPVWRPAG</sequence>
<gene>
    <name evidence="1" type="ORF">BCV69DRAFT_20469</name>
</gene>